<keyword evidence="4 5" id="KW-0862">Zinc</keyword>
<dbReference type="Proteomes" id="UP000095287">
    <property type="component" value="Unplaced"/>
</dbReference>
<dbReference type="InterPro" id="IPR000571">
    <property type="entry name" value="Znf_CCCH"/>
</dbReference>
<dbReference type="GO" id="GO:0008270">
    <property type="term" value="F:zinc ion binding"/>
    <property type="evidence" value="ECO:0007669"/>
    <property type="project" value="UniProtKB-KW"/>
</dbReference>
<sequence>MTHLDIDDLVCDFSHMNLKEPSFPTFRPAWNPSVTYKTKMCKFVMVNGVCRYGDKCIFAHSMDELRMPAYSMDTMRRNINYKYKTKPCNKYHRYGFCPYGDRCLFVHGPDETQSSRKIKCSCMCEEHQHLHKNVDSPHHLSDAMEAQHRADLNTGLSMSPTYNGMSKKRDNAELLNCATVMGMLSFLE</sequence>
<reference evidence="8" key="1">
    <citation type="submission" date="2016-11" db="UniProtKB">
        <authorList>
            <consortium name="WormBaseParasite"/>
        </authorList>
    </citation>
    <scope>IDENTIFICATION</scope>
</reference>
<evidence type="ECO:0000256" key="1">
    <source>
        <dbReference type="ARBA" id="ARBA00022723"/>
    </source>
</evidence>
<dbReference type="Gene3D" id="4.10.1000.10">
    <property type="entry name" value="Zinc finger, CCCH-type"/>
    <property type="match status" value="2"/>
</dbReference>
<evidence type="ECO:0000256" key="4">
    <source>
        <dbReference type="ARBA" id="ARBA00022833"/>
    </source>
</evidence>
<dbReference type="InterPro" id="IPR036855">
    <property type="entry name" value="Znf_CCCH_sf"/>
</dbReference>
<dbReference type="FunFam" id="4.10.1000.10:FF:000003">
    <property type="entry name" value="Zinc finger CCCH domain-containing protein"/>
    <property type="match status" value="1"/>
</dbReference>
<evidence type="ECO:0000259" key="6">
    <source>
        <dbReference type="PROSITE" id="PS50103"/>
    </source>
</evidence>
<feature type="zinc finger region" description="C3H1-type" evidence="5">
    <location>
        <begin position="82"/>
        <end position="110"/>
    </location>
</feature>
<feature type="zinc finger region" description="C3H1-type" evidence="5">
    <location>
        <begin position="35"/>
        <end position="63"/>
    </location>
</feature>
<dbReference type="GO" id="GO:0010468">
    <property type="term" value="P:regulation of gene expression"/>
    <property type="evidence" value="ECO:0007669"/>
    <property type="project" value="UniProtKB-ARBA"/>
</dbReference>
<evidence type="ECO:0000313" key="8">
    <source>
        <dbReference type="WBParaSite" id="L893_g21542.t1"/>
    </source>
</evidence>
<dbReference type="Pfam" id="PF00642">
    <property type="entry name" value="zf-CCCH"/>
    <property type="match status" value="2"/>
</dbReference>
<dbReference type="GO" id="GO:0003729">
    <property type="term" value="F:mRNA binding"/>
    <property type="evidence" value="ECO:0007669"/>
    <property type="project" value="InterPro"/>
</dbReference>
<dbReference type="SMART" id="SM00356">
    <property type="entry name" value="ZnF_C3H1"/>
    <property type="match status" value="2"/>
</dbReference>
<evidence type="ECO:0000256" key="5">
    <source>
        <dbReference type="PROSITE-ProRule" id="PRU00723"/>
    </source>
</evidence>
<keyword evidence="2" id="KW-0677">Repeat</keyword>
<dbReference type="GO" id="GO:0051252">
    <property type="term" value="P:regulation of RNA metabolic process"/>
    <property type="evidence" value="ECO:0007669"/>
    <property type="project" value="UniProtKB-ARBA"/>
</dbReference>
<feature type="domain" description="C3H1-type" evidence="6">
    <location>
        <begin position="35"/>
        <end position="63"/>
    </location>
</feature>
<name>A0A1I7YZY9_9BILA</name>
<dbReference type="SUPFAM" id="SSF90229">
    <property type="entry name" value="CCCH zinc finger"/>
    <property type="match status" value="2"/>
</dbReference>
<accession>A0A1I7YZY9</accession>
<dbReference type="PANTHER" id="PTHR12547:SF18">
    <property type="entry name" value="PROTEIN TIS11"/>
    <property type="match status" value="1"/>
</dbReference>
<dbReference type="PANTHER" id="PTHR12547">
    <property type="entry name" value="CCCH ZINC FINGER/TIS11-RELATED"/>
    <property type="match status" value="1"/>
</dbReference>
<protein>
    <submittedName>
        <fullName evidence="8">C3H1-type domain-containing protein</fullName>
    </submittedName>
</protein>
<dbReference type="PROSITE" id="PS50103">
    <property type="entry name" value="ZF_C3H1"/>
    <property type="match status" value="2"/>
</dbReference>
<organism evidence="7 8">
    <name type="scientific">Steinernema glaseri</name>
    <dbReference type="NCBI Taxonomy" id="37863"/>
    <lineage>
        <taxon>Eukaryota</taxon>
        <taxon>Metazoa</taxon>
        <taxon>Ecdysozoa</taxon>
        <taxon>Nematoda</taxon>
        <taxon>Chromadorea</taxon>
        <taxon>Rhabditida</taxon>
        <taxon>Tylenchina</taxon>
        <taxon>Panagrolaimomorpha</taxon>
        <taxon>Strongyloidoidea</taxon>
        <taxon>Steinernematidae</taxon>
        <taxon>Steinernema</taxon>
    </lineage>
</organism>
<dbReference type="WBParaSite" id="L893_g21542.t1">
    <property type="protein sequence ID" value="L893_g21542.t1"/>
    <property type="gene ID" value="L893_g21542"/>
</dbReference>
<dbReference type="AlphaFoldDB" id="A0A1I7YZY9"/>
<keyword evidence="3 5" id="KW-0863">Zinc-finger</keyword>
<keyword evidence="7" id="KW-1185">Reference proteome</keyword>
<evidence type="ECO:0000256" key="3">
    <source>
        <dbReference type="ARBA" id="ARBA00022771"/>
    </source>
</evidence>
<evidence type="ECO:0000313" key="7">
    <source>
        <dbReference type="Proteomes" id="UP000095287"/>
    </source>
</evidence>
<keyword evidence="1 5" id="KW-0479">Metal-binding</keyword>
<evidence type="ECO:0000256" key="2">
    <source>
        <dbReference type="ARBA" id="ARBA00022737"/>
    </source>
</evidence>
<dbReference type="GO" id="GO:0043186">
    <property type="term" value="C:P granule"/>
    <property type="evidence" value="ECO:0007669"/>
    <property type="project" value="UniProtKB-ARBA"/>
</dbReference>
<proteinExistence type="predicted"/>
<feature type="domain" description="C3H1-type" evidence="6">
    <location>
        <begin position="82"/>
        <end position="110"/>
    </location>
</feature>
<dbReference type="InterPro" id="IPR045877">
    <property type="entry name" value="ZFP36-like"/>
</dbReference>